<dbReference type="InterPro" id="IPR000182">
    <property type="entry name" value="GNAT_dom"/>
</dbReference>
<feature type="domain" description="N-acetyltransferase" evidence="1">
    <location>
        <begin position="14"/>
        <end position="180"/>
    </location>
</feature>
<comment type="caution">
    <text evidence="2">The sequence shown here is derived from an EMBL/GenBank/DDBJ whole genome shotgun (WGS) entry which is preliminary data.</text>
</comment>
<dbReference type="PANTHER" id="PTHR43792">
    <property type="entry name" value="GNAT FAMILY, PUTATIVE (AFU_ORTHOLOGUE AFUA_3G00765)-RELATED-RELATED"/>
    <property type="match status" value="1"/>
</dbReference>
<dbReference type="OrthoDB" id="9785602at2"/>
<gene>
    <name evidence="2" type="ORF">LY60_02009</name>
</gene>
<keyword evidence="3" id="KW-1185">Reference proteome</keyword>
<proteinExistence type="predicted"/>
<dbReference type="Pfam" id="PF13302">
    <property type="entry name" value="Acetyltransf_3"/>
    <property type="match status" value="1"/>
</dbReference>
<accession>A0A562JC33</accession>
<keyword evidence="2" id="KW-0808">Transferase</keyword>
<organism evidence="2 3">
    <name type="scientific">Sedimentibacter saalensis</name>
    <dbReference type="NCBI Taxonomy" id="130788"/>
    <lineage>
        <taxon>Bacteria</taxon>
        <taxon>Bacillati</taxon>
        <taxon>Bacillota</taxon>
        <taxon>Tissierellia</taxon>
        <taxon>Sedimentibacter</taxon>
    </lineage>
</organism>
<dbReference type="GO" id="GO:0016747">
    <property type="term" value="F:acyltransferase activity, transferring groups other than amino-acyl groups"/>
    <property type="evidence" value="ECO:0007669"/>
    <property type="project" value="InterPro"/>
</dbReference>
<dbReference type="PROSITE" id="PS51186">
    <property type="entry name" value="GNAT"/>
    <property type="match status" value="1"/>
</dbReference>
<dbReference type="RefSeq" id="WP_145082859.1">
    <property type="nucleotide sequence ID" value="NZ_VLKH01000004.1"/>
</dbReference>
<evidence type="ECO:0000313" key="3">
    <source>
        <dbReference type="Proteomes" id="UP000315343"/>
    </source>
</evidence>
<dbReference type="InterPro" id="IPR051531">
    <property type="entry name" value="N-acetyltransferase"/>
</dbReference>
<dbReference type="SUPFAM" id="SSF55729">
    <property type="entry name" value="Acyl-CoA N-acyltransferases (Nat)"/>
    <property type="match status" value="1"/>
</dbReference>
<evidence type="ECO:0000313" key="2">
    <source>
        <dbReference type="EMBL" id="TWH80747.1"/>
    </source>
</evidence>
<dbReference type="EMBL" id="VLKH01000004">
    <property type="protein sequence ID" value="TWH80747.1"/>
    <property type="molecule type" value="Genomic_DNA"/>
</dbReference>
<dbReference type="Proteomes" id="UP000315343">
    <property type="component" value="Unassembled WGS sequence"/>
</dbReference>
<name>A0A562JC33_9FIRM</name>
<dbReference type="InterPro" id="IPR016181">
    <property type="entry name" value="Acyl_CoA_acyltransferase"/>
</dbReference>
<evidence type="ECO:0000259" key="1">
    <source>
        <dbReference type="PROSITE" id="PS51186"/>
    </source>
</evidence>
<dbReference type="PANTHER" id="PTHR43792:SF1">
    <property type="entry name" value="N-ACETYLTRANSFERASE DOMAIN-CONTAINING PROTEIN"/>
    <property type="match status" value="1"/>
</dbReference>
<protein>
    <submittedName>
        <fullName evidence="2">Ribosomal-protein-alanine N-acetyltransferase</fullName>
    </submittedName>
</protein>
<dbReference type="Gene3D" id="3.40.630.30">
    <property type="match status" value="1"/>
</dbReference>
<reference evidence="2 3" key="1">
    <citation type="submission" date="2019-07" db="EMBL/GenBank/DDBJ databases">
        <title>Genomic Encyclopedia of Type Strains, Phase I: the one thousand microbial genomes (KMG-I) project.</title>
        <authorList>
            <person name="Kyrpides N."/>
        </authorList>
    </citation>
    <scope>NUCLEOTIDE SEQUENCE [LARGE SCALE GENOMIC DNA]</scope>
    <source>
        <strain evidence="2 3">DSM 13558</strain>
    </source>
</reference>
<dbReference type="AlphaFoldDB" id="A0A562JC33"/>
<sequence length="189" mass="21599">MNHLGTVNLETERLILRKFKLSDAEALYNNWANDSEVTKFLTWPTHTSVEISEIVVNDWVNSYADNKFYQWAIVLKENQNEPVGSISVVHMDEEINMVHIGYCIGRKWWHQGITSEAFAGIIPFLIEEVGAKRIESRHDPKNPNSGKVMLKCGLTYEGTLRNADKNNQGICDASMYGLLADEYYNSIKK</sequence>